<feature type="binding site" evidence="2">
    <location>
        <position position="344"/>
    </location>
    <ligand>
        <name>Mn(2+)</name>
        <dbReference type="ChEBI" id="CHEBI:29035"/>
        <label>1</label>
    </ligand>
</feature>
<evidence type="ECO:0000256" key="2">
    <source>
        <dbReference type="PIRSR" id="PIRSR026583-50"/>
    </source>
</evidence>
<dbReference type="InterPro" id="IPR038763">
    <property type="entry name" value="DHH_sf"/>
</dbReference>
<gene>
    <name evidence="3" type="ORF">CIAN88_13720</name>
</gene>
<dbReference type="InterPro" id="IPR014528">
    <property type="entry name" value="GdpP/PdeA"/>
</dbReference>
<keyword evidence="2" id="KW-0479">Metal-binding</keyword>
<dbReference type="AlphaFoldDB" id="A0A099I6X8"/>
<dbReference type="PANTHER" id="PTHR47618">
    <property type="entry name" value="BIFUNCTIONAL OLIGORIBONUCLEASE AND PAP PHOSPHATASE NRNA"/>
    <property type="match status" value="1"/>
</dbReference>
<comment type="catalytic activity">
    <reaction evidence="1">
        <text>3',3'-c-di-AMP + H2O = 5'-O-phosphonoadenylyl-(3'-&gt;5')-adenosine + H(+)</text>
        <dbReference type="Rhea" id="RHEA:54420"/>
        <dbReference type="ChEBI" id="CHEBI:15377"/>
        <dbReference type="ChEBI" id="CHEBI:15378"/>
        <dbReference type="ChEBI" id="CHEBI:71500"/>
        <dbReference type="ChEBI" id="CHEBI:138171"/>
    </reaction>
</comment>
<dbReference type="SUPFAM" id="SSF64182">
    <property type="entry name" value="DHH phosphoesterases"/>
    <property type="match status" value="1"/>
</dbReference>
<feature type="binding site" evidence="2">
    <location>
        <position position="350"/>
    </location>
    <ligand>
        <name>Mn(2+)</name>
        <dbReference type="ChEBI" id="CHEBI:29035"/>
        <label>2</label>
    </ligand>
</feature>
<comment type="function">
    <text evidence="1">Has phosphodiesterase (PDE) activity against cyclic-di-AMP (c-di-AMP).</text>
</comment>
<keyword evidence="1" id="KW-0472">Membrane</keyword>
<dbReference type="GO" id="GO:0046872">
    <property type="term" value="F:metal ion binding"/>
    <property type="evidence" value="ECO:0007669"/>
    <property type="project" value="UniProtKB-KW"/>
</dbReference>
<organism evidence="3 4">
    <name type="scientific">Clostridium innocuum</name>
    <dbReference type="NCBI Taxonomy" id="1522"/>
    <lineage>
        <taxon>Bacteria</taxon>
        <taxon>Bacillati</taxon>
        <taxon>Bacillota</taxon>
        <taxon>Clostridia</taxon>
        <taxon>Eubacteriales</taxon>
        <taxon>Clostridiaceae</taxon>
        <taxon>Clostridium</taxon>
    </lineage>
</organism>
<evidence type="ECO:0000313" key="4">
    <source>
        <dbReference type="Proteomes" id="UP000030008"/>
    </source>
</evidence>
<dbReference type="InterPro" id="IPR051319">
    <property type="entry name" value="Oligoribo/pAp-PDE_c-di-AMP_PDE"/>
</dbReference>
<dbReference type="Proteomes" id="UP000030008">
    <property type="component" value="Unassembled WGS sequence"/>
</dbReference>
<keyword evidence="1" id="KW-1003">Cell membrane</keyword>
<dbReference type="RefSeq" id="WP_009269840.1">
    <property type="nucleotide sequence ID" value="NZ_AP025565.1"/>
</dbReference>
<dbReference type="EC" id="3.1.4.-" evidence="1"/>
<dbReference type="Pfam" id="PF02272">
    <property type="entry name" value="DHHA1"/>
    <property type="match status" value="1"/>
</dbReference>
<sequence>MDRLENFKVQIAIILIAEAAALFVLYMAGIPGLQILPMTILLILNILVIIWIVLKYERDKEQRDIDISHILGHDAKDALSFGEVGIITYDEQYNATWINEFLEERSVNVVGKKLTSWIPEITDLFNGSVDELTASDPNGEYVYEIARKENGQVLFVRDITKLETITERFKKDSIVAGLLQLDNYMEIQQYEDEGTMATINTQLRQPLVEWAGRYGMFIRRLRSDRFLVILNEAIFEQVVQDKFDILNTIRKNAEDIDVSITLSMSFARGTDDFRLLDTMVNDLLELAQSRGGDQAAVKKYGESVKYFGGNSEAREKRSKVRVRVMSQAIKEAIMEADRVFVIGHQNMDFDCMGSALCMSRLAAAYGKEVYVVSDGGGIEPQLQEALMLYREKLEGRHRFISDGDAAKMIENDDLLIAVDHHNPKQTGAPQTLEAANRIVVIDHHRRSEDFIGNPLLVYVESSASSVCELATEFLPYQNNKVNLSEEEATLMYVGILVDTNRFKTRTGSRTFEAAAYLKNLGVDPITAENLLKEDFDDFEAKTEIMKYAGQYADGILIAAVDNNRVINRTLMSQVADSLLNIKDMEASFVIGNIENGKVAVSARSKGKINVQIIMENMHGGGHFTMAALQREQTTVKAVQEELKQMIDTYLEENKEDDEDESDTAK</sequence>
<dbReference type="Pfam" id="PF24898">
    <property type="entry name" value="GGDEF_GdpP"/>
    <property type="match status" value="1"/>
</dbReference>
<evidence type="ECO:0000313" key="3">
    <source>
        <dbReference type="EMBL" id="KGJ52638.1"/>
    </source>
</evidence>
<protein>
    <recommendedName>
        <fullName evidence="1">Cyclic-di-AMP phosphodiesterase</fullName>
        <ecNumber evidence="1">3.1.4.-</ecNumber>
    </recommendedName>
</protein>
<feature type="binding site" evidence="2">
    <location>
        <position position="443"/>
    </location>
    <ligand>
        <name>Mn(2+)</name>
        <dbReference type="ChEBI" id="CHEBI:29035"/>
        <label>2</label>
    </ligand>
</feature>
<dbReference type="GO" id="GO:0003676">
    <property type="term" value="F:nucleic acid binding"/>
    <property type="evidence" value="ECO:0007669"/>
    <property type="project" value="UniProtKB-UniRule"/>
</dbReference>
<name>A0A099I6X8_CLOIN</name>
<accession>A0A099I6X8</accession>
<comment type="cofactor">
    <cofactor evidence="2">
        <name>Mn(2+)</name>
        <dbReference type="ChEBI" id="CHEBI:29035"/>
    </cofactor>
    <text evidence="2">For phosphodiesterase activity, probably binds 2 Mn(2+) per subunit.</text>
</comment>
<dbReference type="FunFam" id="3.90.1640.10:FF:000002">
    <property type="entry name" value="Cyclic-di-AMP phosphodiesterase"/>
    <property type="match status" value="1"/>
</dbReference>
<dbReference type="PROSITE" id="PS50887">
    <property type="entry name" value="GGDEF"/>
    <property type="match status" value="1"/>
</dbReference>
<feature type="binding site" evidence="2">
    <location>
        <position position="419"/>
    </location>
    <ligand>
        <name>Mn(2+)</name>
        <dbReference type="ChEBI" id="CHEBI:29035"/>
        <label>2</label>
    </ligand>
</feature>
<comment type="subcellular location">
    <subcellularLocation>
        <location evidence="1">Cell membrane</location>
    </subcellularLocation>
</comment>
<comment type="caution">
    <text evidence="3">The sequence shown here is derived from an EMBL/GenBank/DDBJ whole genome shotgun (WGS) entry which is preliminary data.</text>
</comment>
<dbReference type="PIRSF" id="PIRSF026583">
    <property type="entry name" value="YybT"/>
    <property type="match status" value="1"/>
</dbReference>
<keyword evidence="1" id="KW-0378">Hydrolase</keyword>
<keyword evidence="2" id="KW-0464">Manganese</keyword>
<dbReference type="GO" id="GO:0005886">
    <property type="term" value="C:plasma membrane"/>
    <property type="evidence" value="ECO:0007669"/>
    <property type="project" value="UniProtKB-SubCell"/>
</dbReference>
<dbReference type="Pfam" id="PF01368">
    <property type="entry name" value="DHH"/>
    <property type="match status" value="1"/>
</dbReference>
<dbReference type="Gene3D" id="3.30.450.20">
    <property type="entry name" value="PAS domain"/>
    <property type="match status" value="1"/>
</dbReference>
<comment type="similarity">
    <text evidence="1">Belongs to the GdpP/PdeA phosphodiesterase family.</text>
</comment>
<feature type="binding site" evidence="2">
    <location>
        <position position="498"/>
    </location>
    <ligand>
        <name>Mn(2+)</name>
        <dbReference type="ChEBI" id="CHEBI:29035"/>
        <label>2</label>
    </ligand>
</feature>
<evidence type="ECO:0000256" key="1">
    <source>
        <dbReference type="PIRNR" id="PIRNR026583"/>
    </source>
</evidence>
<dbReference type="InterPro" id="IPR003156">
    <property type="entry name" value="DHHA1_dom"/>
</dbReference>
<dbReference type="Gene3D" id="3.90.1640.10">
    <property type="entry name" value="inorganic pyrophosphatase (n-terminal core)"/>
    <property type="match status" value="1"/>
</dbReference>
<feature type="binding site" evidence="2">
    <location>
        <position position="419"/>
    </location>
    <ligand>
        <name>Mn(2+)</name>
        <dbReference type="ChEBI" id="CHEBI:29035"/>
        <label>1</label>
    </ligand>
</feature>
<proteinExistence type="inferred from homology"/>
<reference evidence="3 4" key="1">
    <citation type="submission" date="2014-08" db="EMBL/GenBank/DDBJ databases">
        <title>Clostridium innocuum, an unnegligible vancomycin-resistant pathogen causing extra-intestinal infections.</title>
        <authorList>
            <person name="Feng Y."/>
            <person name="Chiu C.-H."/>
        </authorList>
    </citation>
    <scope>NUCLEOTIDE SEQUENCE [LARGE SCALE GENOMIC DNA]</scope>
    <source>
        <strain evidence="3 4">AN88</strain>
    </source>
</reference>
<dbReference type="EMBL" id="JQIF01000058">
    <property type="protein sequence ID" value="KGJ52638.1"/>
    <property type="molecule type" value="Genomic_DNA"/>
</dbReference>
<feature type="binding site" evidence="2">
    <location>
        <position position="348"/>
    </location>
    <ligand>
        <name>Mn(2+)</name>
        <dbReference type="ChEBI" id="CHEBI:29035"/>
        <label>1</label>
    </ligand>
</feature>
<dbReference type="PANTHER" id="PTHR47618:SF2">
    <property type="entry name" value="CYCLIC-DI-AMP PHOSPHODIESTERASE GDPP"/>
    <property type="match status" value="1"/>
</dbReference>
<dbReference type="InterPro" id="IPR001667">
    <property type="entry name" value="DDH_dom"/>
</dbReference>
<dbReference type="GO" id="GO:0016787">
    <property type="term" value="F:hydrolase activity"/>
    <property type="evidence" value="ECO:0007669"/>
    <property type="project" value="UniProtKB-UniRule"/>
</dbReference>
<dbReference type="InterPro" id="IPR000160">
    <property type="entry name" value="GGDEF_dom"/>
</dbReference>
<dbReference type="Gene3D" id="3.10.310.30">
    <property type="match status" value="1"/>
</dbReference>